<keyword evidence="3" id="KW-0862">Zinc</keyword>
<accession>A0A0G4IIM8</accession>
<gene>
    <name evidence="9" type="ORF">PBRA_003778</name>
</gene>
<dbReference type="GO" id="GO:0008270">
    <property type="term" value="F:zinc ion binding"/>
    <property type="evidence" value="ECO:0007669"/>
    <property type="project" value="UniProtKB-KW"/>
</dbReference>
<keyword evidence="1" id="KW-0479">Metal-binding</keyword>
<dbReference type="OMA" id="ACKKQFK"/>
<feature type="compositionally biased region" description="Basic and acidic residues" evidence="6">
    <location>
        <begin position="177"/>
        <end position="192"/>
    </location>
</feature>
<dbReference type="EMBL" id="CDSF01000002">
    <property type="protein sequence ID" value="CEO94965.1"/>
    <property type="molecule type" value="Genomic_DNA"/>
</dbReference>
<dbReference type="InterPro" id="IPR013087">
    <property type="entry name" value="Znf_C2H2_type"/>
</dbReference>
<dbReference type="PROSITE" id="PS00028">
    <property type="entry name" value="ZINC_FINGER_C2H2_1"/>
    <property type="match status" value="2"/>
</dbReference>
<feature type="compositionally biased region" description="Basic residues" evidence="6">
    <location>
        <begin position="374"/>
        <end position="383"/>
    </location>
</feature>
<feature type="coiled-coil region" evidence="5">
    <location>
        <begin position="220"/>
        <end position="258"/>
    </location>
</feature>
<dbReference type="PRINTS" id="PR00625">
    <property type="entry name" value="JDOMAIN"/>
</dbReference>
<feature type="compositionally biased region" description="Basic residues" evidence="6">
    <location>
        <begin position="422"/>
        <end position="431"/>
    </location>
</feature>
<feature type="domain" description="C2H2-type" evidence="8">
    <location>
        <begin position="292"/>
        <end position="321"/>
    </location>
</feature>
<dbReference type="InterPro" id="IPR054076">
    <property type="entry name" value="ZUO1-like_ZHD"/>
</dbReference>
<dbReference type="PANTHER" id="PTHR44029:SF1">
    <property type="entry name" value="DNAJ HOMOLOG SUBFAMILY C MEMBER 21"/>
    <property type="match status" value="1"/>
</dbReference>
<keyword evidence="5" id="KW-0175">Coiled coil</keyword>
<feature type="region of interest" description="Disordered" evidence="6">
    <location>
        <begin position="177"/>
        <end position="199"/>
    </location>
</feature>
<proteinExistence type="predicted"/>
<evidence type="ECO:0000256" key="1">
    <source>
        <dbReference type="ARBA" id="ARBA00022723"/>
    </source>
</evidence>
<dbReference type="SUPFAM" id="SSF46565">
    <property type="entry name" value="Chaperone J-domain"/>
    <property type="match status" value="1"/>
</dbReference>
<feature type="domain" description="J" evidence="7">
    <location>
        <begin position="4"/>
        <end position="70"/>
    </location>
</feature>
<evidence type="ECO:0000259" key="7">
    <source>
        <dbReference type="PROSITE" id="PS50076"/>
    </source>
</evidence>
<sequence length="479" mass="55993">MKQCFYEVLCVPRDASDADLRKAYRRLALEWHPDKNLHRQDEAEARFKLIQEAFETLSDPDERAFYDGHRDHILNDQMGADVDDRSARDPLIDLAVYFSAACFDGFTDKEGGFFDVFTRAFERIDELESGNGSRNPYPKFGRTDSPWSDVNEFYREWGNFSTGRSFTWANQWRTSDAGERRTKRAMEKENRTHQNKARRQYVDTVNRLVTWVRKKDPRVAAHQEEVRRQMRAKEAELKEREERRKQRYEEDRQRWRTLEQQRIIEGEQRRREAYGDIDDEEQNSDASDESIVECVPCGKQFRSAKQFENHERSKKHKQNVAALRHELEAEDALLQQLKIDDELDDGNPSPDVITVDIEPLDEDETEMQPTAVQKSKRKKKKGLRVANFGHEEVPDEEQADDIVRQGAVEPPADEEAQDVTKKSKQRRRRRDKASDPSGAAPPTPDPSMPFSCERCHAGFPSKTRLFTHLNQHPSHKSLK</sequence>
<dbReference type="PROSITE" id="PS00636">
    <property type="entry name" value="DNAJ_1"/>
    <property type="match status" value="1"/>
</dbReference>
<organism evidence="9 10">
    <name type="scientific">Plasmodiophora brassicae</name>
    <name type="common">Clubroot disease agent</name>
    <dbReference type="NCBI Taxonomy" id="37360"/>
    <lineage>
        <taxon>Eukaryota</taxon>
        <taxon>Sar</taxon>
        <taxon>Rhizaria</taxon>
        <taxon>Endomyxa</taxon>
        <taxon>Phytomyxea</taxon>
        <taxon>Plasmodiophorida</taxon>
        <taxon>Plasmodiophoridae</taxon>
        <taxon>Plasmodiophora</taxon>
    </lineage>
</organism>
<dbReference type="STRING" id="37360.A0A0G4IIM8"/>
<dbReference type="PROSITE" id="PS50076">
    <property type="entry name" value="DNAJ_2"/>
    <property type="match status" value="1"/>
</dbReference>
<protein>
    <recommendedName>
        <fullName evidence="11">J domain-containing protein</fullName>
    </recommendedName>
</protein>
<feature type="region of interest" description="Disordered" evidence="6">
    <location>
        <begin position="339"/>
        <end position="456"/>
    </location>
</feature>
<dbReference type="Pfam" id="PF00226">
    <property type="entry name" value="DnaJ"/>
    <property type="match status" value="1"/>
</dbReference>
<evidence type="ECO:0000256" key="4">
    <source>
        <dbReference type="PROSITE-ProRule" id="PRU00042"/>
    </source>
</evidence>
<dbReference type="SMART" id="SM00355">
    <property type="entry name" value="ZnF_C2H2"/>
    <property type="match status" value="2"/>
</dbReference>
<evidence type="ECO:0000313" key="10">
    <source>
        <dbReference type="Proteomes" id="UP000039324"/>
    </source>
</evidence>
<dbReference type="Proteomes" id="UP000039324">
    <property type="component" value="Unassembled WGS sequence"/>
</dbReference>
<dbReference type="InterPro" id="IPR001623">
    <property type="entry name" value="DnaJ_domain"/>
</dbReference>
<dbReference type="Gene3D" id="1.10.287.110">
    <property type="entry name" value="DnaJ domain"/>
    <property type="match status" value="1"/>
</dbReference>
<dbReference type="CDD" id="cd06257">
    <property type="entry name" value="DnaJ"/>
    <property type="match status" value="1"/>
</dbReference>
<name>A0A0G4IIM8_PLABS</name>
<dbReference type="Pfam" id="PF12171">
    <property type="entry name" value="zf-C2H2_jaz"/>
    <property type="match status" value="1"/>
</dbReference>
<dbReference type="InterPro" id="IPR036236">
    <property type="entry name" value="Znf_C2H2_sf"/>
</dbReference>
<evidence type="ECO:0000256" key="5">
    <source>
        <dbReference type="SAM" id="Coils"/>
    </source>
</evidence>
<dbReference type="OrthoDB" id="552049at2759"/>
<dbReference type="GO" id="GO:0005737">
    <property type="term" value="C:cytoplasm"/>
    <property type="evidence" value="ECO:0007669"/>
    <property type="project" value="TreeGrafter"/>
</dbReference>
<dbReference type="InterPro" id="IPR022755">
    <property type="entry name" value="Znf_C2H2_jaz"/>
</dbReference>
<dbReference type="AlphaFoldDB" id="A0A0G4IIM8"/>
<keyword evidence="10" id="KW-1185">Reference proteome</keyword>
<keyword evidence="2 4" id="KW-0863">Zinc-finger</keyword>
<dbReference type="Gene3D" id="3.30.160.60">
    <property type="entry name" value="Classic Zinc Finger"/>
    <property type="match status" value="1"/>
</dbReference>
<dbReference type="InterPro" id="IPR051964">
    <property type="entry name" value="Chaperone_stress_response"/>
</dbReference>
<dbReference type="Pfam" id="PF21884">
    <property type="entry name" value="ZUO1-like_ZHD"/>
    <property type="match status" value="1"/>
</dbReference>
<dbReference type="InterPro" id="IPR018253">
    <property type="entry name" value="DnaJ_domain_CS"/>
</dbReference>
<evidence type="ECO:0000256" key="2">
    <source>
        <dbReference type="ARBA" id="ARBA00022771"/>
    </source>
</evidence>
<evidence type="ECO:0000313" key="9">
    <source>
        <dbReference type="EMBL" id="CEO94965.1"/>
    </source>
</evidence>
<evidence type="ECO:0008006" key="11">
    <source>
        <dbReference type="Google" id="ProtNLM"/>
    </source>
</evidence>
<feature type="domain" description="C2H2-type" evidence="8">
    <location>
        <begin position="450"/>
        <end position="477"/>
    </location>
</feature>
<dbReference type="InterPro" id="IPR036869">
    <property type="entry name" value="J_dom_sf"/>
</dbReference>
<evidence type="ECO:0000256" key="6">
    <source>
        <dbReference type="SAM" id="MobiDB-lite"/>
    </source>
</evidence>
<feature type="region of interest" description="Disordered" evidence="6">
    <location>
        <begin position="267"/>
        <end position="291"/>
    </location>
</feature>
<dbReference type="SMART" id="SM00271">
    <property type="entry name" value="DnaJ"/>
    <property type="match status" value="1"/>
</dbReference>
<reference evidence="9 10" key="1">
    <citation type="submission" date="2015-02" db="EMBL/GenBank/DDBJ databases">
        <authorList>
            <person name="Chooi Y.-H."/>
        </authorList>
    </citation>
    <scope>NUCLEOTIDE SEQUENCE [LARGE SCALE GENOMIC DNA]</scope>
    <source>
        <strain evidence="9">E3</strain>
    </source>
</reference>
<dbReference type="SUPFAM" id="SSF57667">
    <property type="entry name" value="beta-beta-alpha zinc fingers"/>
    <property type="match status" value="1"/>
</dbReference>
<dbReference type="PROSITE" id="PS50157">
    <property type="entry name" value="ZINC_FINGER_C2H2_2"/>
    <property type="match status" value="2"/>
</dbReference>
<dbReference type="PANTHER" id="PTHR44029">
    <property type="entry name" value="DNAJ HOMOLOG SUBFAMILY C MEMBER 21"/>
    <property type="match status" value="1"/>
</dbReference>
<evidence type="ECO:0000259" key="8">
    <source>
        <dbReference type="PROSITE" id="PS50157"/>
    </source>
</evidence>
<evidence type="ECO:0000256" key="3">
    <source>
        <dbReference type="ARBA" id="ARBA00022833"/>
    </source>
</evidence>
<feature type="compositionally biased region" description="Acidic residues" evidence="6">
    <location>
        <begin position="275"/>
        <end position="291"/>
    </location>
</feature>